<keyword evidence="2" id="KW-0347">Helicase</keyword>
<keyword evidence="3" id="KW-1185">Reference proteome</keyword>
<sequence>MLISMLIHGDHLMMLEQLLSRNEGKTLEFKENSQSLQKIVQTVIAFANTAGGVLLIGIKNETKEVIGLSDILKEEEKIANAIADSVSPLLIPNLQFCSWRERDILIVTVPYIPGLFHLKSKGEVEGTFIRLGSTNRLADAHIIAEIRRLKEHTSFDQLPDCRFSFDDFDFELAKQLFLTVGKTFTQAKAKALELFTTYQSETYPTKGGLLLFGKNRDRIFIDPIVRMARFEGILKNAAIDEQEIKSPLPQALEEVLSFIRRHTSMSFSIKGIRREETPQYAPMLLREAIMNALIHADYANHRSPIQIAIFDDRLEVTNPGSLPFGLSLDSALSGVSQLRNKVLGRTFRELKLTEHWGSGLKRMLDVCQHQHIPLPKFEELGHFFRLTLYPKSIKNIPSAFWQEPIFHYLKKHDKIHAKMAQEIWKVTRRTTTTRLKEMCQEGSLVEISTSFKDPQKFFVLPKHGK</sequence>
<dbReference type="Proteomes" id="UP000826014">
    <property type="component" value="Chromosome"/>
</dbReference>
<name>A0ABX8UYJ6_9BACT</name>
<dbReference type="PANTHER" id="PTHR30595:SF6">
    <property type="entry name" value="SCHLAFEN ALBA-2 DOMAIN-CONTAINING PROTEIN"/>
    <property type="match status" value="1"/>
</dbReference>
<dbReference type="InterPro" id="IPR007421">
    <property type="entry name" value="Schlafen_AlbA_2_dom"/>
</dbReference>
<evidence type="ECO:0000313" key="3">
    <source>
        <dbReference type="Proteomes" id="UP000826014"/>
    </source>
</evidence>
<proteinExistence type="predicted"/>
<evidence type="ECO:0000259" key="1">
    <source>
        <dbReference type="Pfam" id="PF04326"/>
    </source>
</evidence>
<dbReference type="GO" id="GO:0004386">
    <property type="term" value="F:helicase activity"/>
    <property type="evidence" value="ECO:0007669"/>
    <property type="project" value="UniProtKB-KW"/>
</dbReference>
<dbReference type="InterPro" id="IPR038461">
    <property type="entry name" value="Schlafen_AlbA_2_dom_sf"/>
</dbReference>
<accession>A0ABX8UYJ6</accession>
<protein>
    <submittedName>
        <fullName evidence="2">ATP-dependent DNA helicase recG C-terminal</fullName>
    </submittedName>
</protein>
<dbReference type="Gene3D" id="3.30.950.30">
    <property type="entry name" value="Schlafen, AAA domain"/>
    <property type="match status" value="1"/>
</dbReference>
<keyword evidence="2" id="KW-0067">ATP-binding</keyword>
<dbReference type="Gene3D" id="3.30.565.60">
    <property type="match status" value="1"/>
</dbReference>
<dbReference type="Pfam" id="PF13749">
    <property type="entry name" value="HATPase_c_4"/>
    <property type="match status" value="1"/>
</dbReference>
<dbReference type="InterPro" id="IPR038475">
    <property type="entry name" value="RecG_C_sf"/>
</dbReference>
<dbReference type="PANTHER" id="PTHR30595">
    <property type="entry name" value="GLPR-RELATED TRANSCRIPTIONAL REPRESSOR"/>
    <property type="match status" value="1"/>
</dbReference>
<keyword evidence="2" id="KW-0547">Nucleotide-binding</keyword>
<reference evidence="2 3" key="1">
    <citation type="journal article" date="2022" name="bioRxiv">
        <title>Ecology and evolution of chlamydial symbionts of arthropods.</title>
        <authorList>
            <person name="Halter T."/>
            <person name="Koestlbacher S."/>
            <person name="Collingro A."/>
            <person name="Sixt B.S."/>
            <person name="Toenshoff E.R."/>
            <person name="Hendrickx F."/>
            <person name="Kostanjsek R."/>
            <person name="Horn M."/>
        </authorList>
    </citation>
    <scope>NUCLEOTIDE SEQUENCE [LARGE SCALE GENOMIC DNA]</scope>
    <source>
        <strain evidence="2">W744xW776</strain>
    </source>
</reference>
<organism evidence="2 3">
    <name type="scientific">Candidatus Rhabdochlamydia oedothoracis</name>
    <dbReference type="NCBI Taxonomy" id="2720720"/>
    <lineage>
        <taxon>Bacteria</taxon>
        <taxon>Pseudomonadati</taxon>
        <taxon>Chlamydiota</taxon>
        <taxon>Chlamydiia</taxon>
        <taxon>Parachlamydiales</taxon>
        <taxon>Candidatus Rhabdochlamydiaceae</taxon>
        <taxon>Candidatus Rhabdochlamydia</taxon>
    </lineage>
</organism>
<keyword evidence="2" id="KW-0378">Hydrolase</keyword>
<evidence type="ECO:0000313" key="2">
    <source>
        <dbReference type="EMBL" id="QYF47989.1"/>
    </source>
</evidence>
<dbReference type="Pfam" id="PF04326">
    <property type="entry name" value="SLFN_AlbA_2"/>
    <property type="match status" value="1"/>
</dbReference>
<feature type="domain" description="Schlafen AlbA-2" evidence="1">
    <location>
        <begin position="23"/>
        <end position="138"/>
    </location>
</feature>
<gene>
    <name evidence="2" type="ORF">RHABOEDO_000067</name>
</gene>
<dbReference type="EMBL" id="CP075587">
    <property type="protein sequence ID" value="QYF47989.1"/>
    <property type="molecule type" value="Genomic_DNA"/>
</dbReference>